<dbReference type="Pfam" id="PF20511">
    <property type="entry name" value="PMI_typeI_cat"/>
    <property type="match status" value="1"/>
</dbReference>
<keyword evidence="4 7" id="KW-0479">Metal-binding</keyword>
<dbReference type="EC" id="5.3.1.8" evidence="3 7"/>
<dbReference type="InterPro" id="IPR046457">
    <property type="entry name" value="PMI_typeI_cat"/>
</dbReference>
<dbReference type="AlphaFoldDB" id="A0A8I1DFH6"/>
<keyword evidence="5 7" id="KW-0862">Zinc</keyword>
<evidence type="ECO:0000313" key="13">
    <source>
        <dbReference type="Proteomes" id="UP000633619"/>
    </source>
</evidence>
<dbReference type="CDD" id="cd07010">
    <property type="entry name" value="cupin_PMI_type_I_N_bac"/>
    <property type="match status" value="1"/>
</dbReference>
<dbReference type="EMBL" id="JAECVW010000010">
    <property type="protein sequence ID" value="MBH8596114.1"/>
    <property type="molecule type" value="Genomic_DNA"/>
</dbReference>
<evidence type="ECO:0000256" key="9">
    <source>
        <dbReference type="PIRSR" id="PIRSR036894-2"/>
    </source>
</evidence>
<evidence type="ECO:0000259" key="10">
    <source>
        <dbReference type="Pfam" id="PF20511"/>
    </source>
</evidence>
<evidence type="ECO:0000256" key="7">
    <source>
        <dbReference type="PIRNR" id="PIRNR036894"/>
    </source>
</evidence>
<feature type="domain" description="Mannose-6-phosphate isomerase cupin" evidence="11">
    <location>
        <begin position="240"/>
        <end position="315"/>
    </location>
</feature>
<evidence type="ECO:0000259" key="11">
    <source>
        <dbReference type="Pfam" id="PF21621"/>
    </source>
</evidence>
<keyword evidence="6 7" id="KW-0413">Isomerase</keyword>
<dbReference type="InterPro" id="IPR014710">
    <property type="entry name" value="RmlC-like_jellyroll"/>
</dbReference>
<dbReference type="Gene3D" id="2.60.120.10">
    <property type="entry name" value="Jelly Rolls"/>
    <property type="match status" value="2"/>
</dbReference>
<evidence type="ECO:0000256" key="3">
    <source>
        <dbReference type="ARBA" id="ARBA00011956"/>
    </source>
</evidence>
<sequence length="319" mass="36814">MSLEPLFLKPVFQERLWGGRRLQEQFHYPVPFEKTGECWAISAHPHGRCLVKNGPYQGKNLQELWENHQELFGDRKEKTFPLLTKLIDASSDLSVQVHPDETYARVHEDEEHGKTECWYILDCEPGAEIILGHQAKSKDELQTMIRENRWEDLLQRIPVKPGDFFYIPSGTVHALGAGILVLETQQSSDVTYRLYDYDRVDQNGQKRELHLDKALDVIRVPHRPEPVVPQIIQQKNAVFTTFLKCPWFTVEKWEIDGTVRIPTIENFLLVSVIGGRGQIRINRRTASFQKGDHFILPFLTGEFQLSGQFTLMVSQPPSA</sequence>
<evidence type="ECO:0000256" key="6">
    <source>
        <dbReference type="ARBA" id="ARBA00023235"/>
    </source>
</evidence>
<feature type="active site" evidence="9">
    <location>
        <position position="193"/>
    </location>
</feature>
<comment type="catalytic activity">
    <reaction evidence="1 7">
        <text>D-mannose 6-phosphate = D-fructose 6-phosphate</text>
        <dbReference type="Rhea" id="RHEA:12356"/>
        <dbReference type="ChEBI" id="CHEBI:58735"/>
        <dbReference type="ChEBI" id="CHEBI:61527"/>
        <dbReference type="EC" id="5.3.1.8"/>
    </reaction>
</comment>
<feature type="binding site" evidence="8">
    <location>
        <position position="98"/>
    </location>
    <ligand>
        <name>Zn(2+)</name>
        <dbReference type="ChEBI" id="CHEBI:29105"/>
    </ligand>
</feature>
<evidence type="ECO:0000256" key="2">
    <source>
        <dbReference type="ARBA" id="ARBA00010772"/>
    </source>
</evidence>
<feature type="binding site" evidence="8">
    <location>
        <position position="116"/>
    </location>
    <ligand>
        <name>Zn(2+)</name>
        <dbReference type="ChEBI" id="CHEBI:29105"/>
    </ligand>
</feature>
<accession>A0A8I1DFH6</accession>
<dbReference type="Proteomes" id="UP000633619">
    <property type="component" value="Unassembled WGS sequence"/>
</dbReference>
<dbReference type="RefSeq" id="WP_181732793.1">
    <property type="nucleotide sequence ID" value="NZ_JACEIR010000012.1"/>
</dbReference>
<comment type="caution">
    <text evidence="12">The sequence shown here is derived from an EMBL/GenBank/DDBJ whole genome shotgun (WGS) entry which is preliminary data.</text>
</comment>
<evidence type="ECO:0000256" key="4">
    <source>
        <dbReference type="ARBA" id="ARBA00022723"/>
    </source>
</evidence>
<dbReference type="Pfam" id="PF21621">
    <property type="entry name" value="MPI_cupin_dom"/>
    <property type="match status" value="1"/>
</dbReference>
<dbReference type="GO" id="GO:0008270">
    <property type="term" value="F:zinc ion binding"/>
    <property type="evidence" value="ECO:0007669"/>
    <property type="project" value="UniProtKB-UniRule"/>
</dbReference>
<comment type="cofactor">
    <cofactor evidence="8">
        <name>Zn(2+)</name>
        <dbReference type="ChEBI" id="CHEBI:29105"/>
    </cofactor>
    <text evidence="8">Binds 1 zinc ion per subunit.</text>
</comment>
<comment type="similarity">
    <text evidence="2 7">Belongs to the mannose-6-phosphate isomerase type 1 family.</text>
</comment>
<dbReference type="InterPro" id="IPR001250">
    <property type="entry name" value="Man6P_Isoase-1"/>
</dbReference>
<dbReference type="PANTHER" id="PTHR42742">
    <property type="entry name" value="TRANSCRIPTIONAL REPRESSOR MPRA"/>
    <property type="match status" value="1"/>
</dbReference>
<dbReference type="InterPro" id="IPR014628">
    <property type="entry name" value="Man6P_isomerase_Firm_short"/>
</dbReference>
<evidence type="ECO:0000256" key="1">
    <source>
        <dbReference type="ARBA" id="ARBA00000757"/>
    </source>
</evidence>
<dbReference type="InterPro" id="IPR011051">
    <property type="entry name" value="RmlC_Cupin_sf"/>
</dbReference>
<dbReference type="InterPro" id="IPR051804">
    <property type="entry name" value="Carb_Metab_Reg_Kinase/Isom"/>
</dbReference>
<evidence type="ECO:0000313" key="12">
    <source>
        <dbReference type="EMBL" id="MBH8596114.1"/>
    </source>
</evidence>
<dbReference type="InterPro" id="IPR049071">
    <property type="entry name" value="MPI_cupin_dom"/>
</dbReference>
<feature type="binding site" evidence="8">
    <location>
        <position position="173"/>
    </location>
    <ligand>
        <name>Zn(2+)</name>
        <dbReference type="ChEBI" id="CHEBI:29105"/>
    </ligand>
</feature>
<dbReference type="PIRSF" id="PIRSF036894">
    <property type="entry name" value="PMI_Firm_short"/>
    <property type="match status" value="1"/>
</dbReference>
<dbReference type="SUPFAM" id="SSF51182">
    <property type="entry name" value="RmlC-like cupins"/>
    <property type="match status" value="1"/>
</dbReference>
<evidence type="ECO:0000256" key="8">
    <source>
        <dbReference type="PIRSR" id="PIRSR036894-1"/>
    </source>
</evidence>
<evidence type="ECO:0000256" key="5">
    <source>
        <dbReference type="ARBA" id="ARBA00022833"/>
    </source>
</evidence>
<dbReference type="GO" id="GO:0005975">
    <property type="term" value="P:carbohydrate metabolic process"/>
    <property type="evidence" value="ECO:0007669"/>
    <property type="project" value="UniProtKB-UniRule"/>
</dbReference>
<name>A0A8I1DFH6_THEIN</name>
<feature type="domain" description="Phosphomannose isomerase type I catalytic" evidence="10">
    <location>
        <begin position="7"/>
        <end position="108"/>
    </location>
</feature>
<proteinExistence type="inferred from homology"/>
<dbReference type="GO" id="GO:0004476">
    <property type="term" value="F:mannose-6-phosphate isomerase activity"/>
    <property type="evidence" value="ECO:0007669"/>
    <property type="project" value="UniProtKB-UniRule"/>
</dbReference>
<keyword evidence="13" id="KW-1185">Reference proteome</keyword>
<reference evidence="12 13" key="1">
    <citation type="submission" date="2020-12" db="EMBL/GenBank/DDBJ databases">
        <title>WGS of Thermoactinomyces spp.</title>
        <authorList>
            <person name="Cheng K."/>
        </authorList>
    </citation>
    <scope>NUCLEOTIDE SEQUENCE [LARGE SCALE GENOMIC DNA]</scope>
    <source>
        <strain evidence="13">CICC 10671\DSM 43846</strain>
    </source>
</reference>
<organism evidence="12 13">
    <name type="scientific">Thermoactinomyces intermedius</name>
    <dbReference type="NCBI Taxonomy" id="2024"/>
    <lineage>
        <taxon>Bacteria</taxon>
        <taxon>Bacillati</taxon>
        <taxon>Bacillota</taxon>
        <taxon>Bacilli</taxon>
        <taxon>Bacillales</taxon>
        <taxon>Thermoactinomycetaceae</taxon>
        <taxon>Thermoactinomyces</taxon>
    </lineage>
</organism>
<dbReference type="PANTHER" id="PTHR42742:SF3">
    <property type="entry name" value="FRUCTOKINASE"/>
    <property type="match status" value="1"/>
</dbReference>
<dbReference type="NCBIfam" id="TIGR00218">
    <property type="entry name" value="manA"/>
    <property type="match status" value="1"/>
</dbReference>
<gene>
    <name evidence="12" type="primary">manA</name>
    <name evidence="12" type="ORF">I8U20_12465</name>
</gene>
<protein>
    <recommendedName>
        <fullName evidence="3 7">Mannose-6-phosphate isomerase</fullName>
        <ecNumber evidence="3 7">5.3.1.8</ecNumber>
    </recommendedName>
</protein>